<dbReference type="EMBL" id="JAUUTY010000003">
    <property type="protein sequence ID" value="KAK1665351.1"/>
    <property type="molecule type" value="Genomic_DNA"/>
</dbReference>
<dbReference type="AlphaFoldDB" id="A0AAD8WKI1"/>
<evidence type="ECO:0000313" key="3">
    <source>
        <dbReference type="Proteomes" id="UP001231189"/>
    </source>
</evidence>
<evidence type="ECO:0000256" key="1">
    <source>
        <dbReference type="SAM" id="MobiDB-lite"/>
    </source>
</evidence>
<keyword evidence="3" id="KW-1185">Reference proteome</keyword>
<dbReference type="PANTHER" id="PTHR12111">
    <property type="entry name" value="SPLICING FACTOR YJU2"/>
    <property type="match status" value="1"/>
</dbReference>
<gene>
    <name evidence="2" type="ORF">QYE76_053510</name>
</gene>
<protein>
    <submittedName>
        <fullName evidence="2">Uncharacterized protein</fullName>
    </submittedName>
</protein>
<dbReference type="InterPro" id="IPR007590">
    <property type="entry name" value="Saf4/Yju2"/>
</dbReference>
<dbReference type="Pfam" id="PF04502">
    <property type="entry name" value="Saf4_Yju2"/>
    <property type="match status" value="1"/>
</dbReference>
<feature type="region of interest" description="Disordered" evidence="1">
    <location>
        <begin position="1"/>
        <end position="29"/>
    </location>
</feature>
<accession>A0AAD8WKI1</accession>
<dbReference type="GO" id="GO:0071006">
    <property type="term" value="C:U2-type catalytic step 1 spliceosome"/>
    <property type="evidence" value="ECO:0007669"/>
    <property type="project" value="TreeGrafter"/>
</dbReference>
<dbReference type="GO" id="GO:0000398">
    <property type="term" value="P:mRNA splicing, via spliceosome"/>
    <property type="evidence" value="ECO:0007669"/>
    <property type="project" value="InterPro"/>
</dbReference>
<sequence>MGERKVLNKYYPPDFDPPKIPRRKQPKNQQIKVRMMLPHERALLHLRELRTSAWALSSTRAKRTTSAAR</sequence>
<dbReference type="Proteomes" id="UP001231189">
    <property type="component" value="Unassembled WGS sequence"/>
</dbReference>
<name>A0AAD8WKI1_LOLMU</name>
<proteinExistence type="predicted"/>
<evidence type="ECO:0000313" key="2">
    <source>
        <dbReference type="EMBL" id="KAK1665351.1"/>
    </source>
</evidence>
<dbReference type="PANTHER" id="PTHR12111:SF1">
    <property type="entry name" value="SPLICING FACTOR YJU2"/>
    <property type="match status" value="1"/>
</dbReference>
<organism evidence="2 3">
    <name type="scientific">Lolium multiflorum</name>
    <name type="common">Italian ryegrass</name>
    <name type="synonym">Lolium perenne subsp. multiflorum</name>
    <dbReference type="NCBI Taxonomy" id="4521"/>
    <lineage>
        <taxon>Eukaryota</taxon>
        <taxon>Viridiplantae</taxon>
        <taxon>Streptophyta</taxon>
        <taxon>Embryophyta</taxon>
        <taxon>Tracheophyta</taxon>
        <taxon>Spermatophyta</taxon>
        <taxon>Magnoliopsida</taxon>
        <taxon>Liliopsida</taxon>
        <taxon>Poales</taxon>
        <taxon>Poaceae</taxon>
        <taxon>BOP clade</taxon>
        <taxon>Pooideae</taxon>
        <taxon>Poodae</taxon>
        <taxon>Poeae</taxon>
        <taxon>Poeae Chloroplast Group 2 (Poeae type)</taxon>
        <taxon>Loliodinae</taxon>
        <taxon>Loliinae</taxon>
        <taxon>Lolium</taxon>
    </lineage>
</organism>
<reference evidence="2" key="1">
    <citation type="submission" date="2023-07" db="EMBL/GenBank/DDBJ databases">
        <title>A chromosome-level genome assembly of Lolium multiflorum.</title>
        <authorList>
            <person name="Chen Y."/>
            <person name="Copetti D."/>
            <person name="Kolliker R."/>
            <person name="Studer B."/>
        </authorList>
    </citation>
    <scope>NUCLEOTIDE SEQUENCE</scope>
    <source>
        <strain evidence="2">02402/16</strain>
        <tissue evidence="2">Leaf</tissue>
    </source>
</reference>
<comment type="caution">
    <text evidence="2">The sequence shown here is derived from an EMBL/GenBank/DDBJ whole genome shotgun (WGS) entry which is preliminary data.</text>
</comment>